<comment type="similarity">
    <text evidence="1">Belongs to the membrane fusion protein (MFP) (TC 8.A.1) family.</text>
</comment>
<dbReference type="Gene3D" id="2.40.50.100">
    <property type="match status" value="1"/>
</dbReference>
<feature type="signal peptide" evidence="4">
    <location>
        <begin position="1"/>
        <end position="23"/>
    </location>
</feature>
<dbReference type="GO" id="GO:0016020">
    <property type="term" value="C:membrane"/>
    <property type="evidence" value="ECO:0007669"/>
    <property type="project" value="InterPro"/>
</dbReference>
<dbReference type="GO" id="GO:0022857">
    <property type="term" value="F:transmembrane transporter activity"/>
    <property type="evidence" value="ECO:0007669"/>
    <property type="project" value="InterPro"/>
</dbReference>
<dbReference type="GO" id="GO:0060003">
    <property type="term" value="P:copper ion export"/>
    <property type="evidence" value="ECO:0007669"/>
    <property type="project" value="TreeGrafter"/>
</dbReference>
<proteinExistence type="inferred from homology"/>
<dbReference type="InterPro" id="IPR006143">
    <property type="entry name" value="RND_pump_MFP"/>
</dbReference>
<keyword evidence="4" id="KW-0732">Signal</keyword>
<dbReference type="AlphaFoldDB" id="A0AAP2GBE7"/>
<evidence type="ECO:0000256" key="3">
    <source>
        <dbReference type="SAM" id="Coils"/>
    </source>
</evidence>
<feature type="domain" description="CusB-like beta-barrel" evidence="5">
    <location>
        <begin position="240"/>
        <end position="311"/>
    </location>
</feature>
<gene>
    <name evidence="6" type="ORF">KK078_00290</name>
</gene>
<dbReference type="PROSITE" id="PS51257">
    <property type="entry name" value="PROKAR_LIPOPROTEIN"/>
    <property type="match status" value="1"/>
</dbReference>
<sequence>MKTNKYRLQSLRIALFSASILLAAGCSGSKEEKAGPAHEEHHHEEEGTVELSAIQYRSVGIGLGAVQPRQLTGLLKVNGLLDVPPQNQVSISVPFGGILKDTDLLQGKWVNKGEVIARMEHPDYIQMQHDYVDAQSQLGYLESEYKRQQELSRENVSAMKTFQKAEADYQSTRSRVEALKQKLSLLNIRAENILKTGILRSIPVVSPISGYVTEVNANIGKFVQPNEVIFEIVDTRHLHVELMVFEKDVPKVREGQQVRFILANESKERLAEVHLIGREISPERTVRVHCHLEQEDKNLLPGMYLKATIETGASQTDALPNEAVVNNGGKYYFFTQLAGEEAHQPSGKEAEADTHEDDEQHGYRFQAVEVGVGVTDNGYTEVILPEGFDRSARNIVLKGAYDLLSAMNNSEEEGHSH</sequence>
<dbReference type="EMBL" id="JAHESC010000001">
    <property type="protein sequence ID" value="MBT1684967.1"/>
    <property type="molecule type" value="Genomic_DNA"/>
</dbReference>
<accession>A0AAP2GBE7</accession>
<dbReference type="InterPro" id="IPR058792">
    <property type="entry name" value="Beta-barrel_RND_2"/>
</dbReference>
<comment type="caution">
    <text evidence="6">The sequence shown here is derived from an EMBL/GenBank/DDBJ whole genome shotgun (WGS) entry which is preliminary data.</text>
</comment>
<dbReference type="Gene3D" id="1.10.287.470">
    <property type="entry name" value="Helix hairpin bin"/>
    <property type="match status" value="1"/>
</dbReference>
<dbReference type="Gene3D" id="2.40.30.170">
    <property type="match status" value="1"/>
</dbReference>
<organism evidence="6 7">
    <name type="scientific">Dawidia soli</name>
    <dbReference type="NCBI Taxonomy" id="2782352"/>
    <lineage>
        <taxon>Bacteria</taxon>
        <taxon>Pseudomonadati</taxon>
        <taxon>Bacteroidota</taxon>
        <taxon>Cytophagia</taxon>
        <taxon>Cytophagales</taxon>
        <taxon>Chryseotaleaceae</taxon>
        <taxon>Dawidia</taxon>
    </lineage>
</organism>
<feature type="coiled-coil region" evidence="3">
    <location>
        <begin position="162"/>
        <end position="196"/>
    </location>
</feature>
<evidence type="ECO:0000256" key="2">
    <source>
        <dbReference type="ARBA" id="ARBA00022448"/>
    </source>
</evidence>
<dbReference type="PANTHER" id="PTHR30097:SF4">
    <property type="entry name" value="SLR6042 PROTEIN"/>
    <property type="match status" value="1"/>
</dbReference>
<dbReference type="SUPFAM" id="SSF111369">
    <property type="entry name" value="HlyD-like secretion proteins"/>
    <property type="match status" value="1"/>
</dbReference>
<dbReference type="GO" id="GO:0015679">
    <property type="term" value="P:plasma membrane copper ion transport"/>
    <property type="evidence" value="ECO:0007669"/>
    <property type="project" value="TreeGrafter"/>
</dbReference>
<evidence type="ECO:0000256" key="4">
    <source>
        <dbReference type="SAM" id="SignalP"/>
    </source>
</evidence>
<reference evidence="6 7" key="1">
    <citation type="submission" date="2021-05" db="EMBL/GenBank/DDBJ databases">
        <title>A Polyphasic approach of four new species of the genus Ohtaekwangia: Ohtaekwangia histidinii sp. nov., Ohtaekwangia cretensis sp. nov., Ohtaekwangia indiensis sp. nov., Ohtaekwangia reichenbachii sp. nov. from diverse environment.</title>
        <authorList>
            <person name="Octaviana S."/>
        </authorList>
    </citation>
    <scope>NUCLEOTIDE SEQUENCE [LARGE SCALE GENOMIC DNA]</scope>
    <source>
        <strain evidence="6 7">PWU37</strain>
    </source>
</reference>
<dbReference type="PANTHER" id="PTHR30097">
    <property type="entry name" value="CATION EFFLUX SYSTEM PROTEIN CUSB"/>
    <property type="match status" value="1"/>
</dbReference>
<dbReference type="InterPro" id="IPR051909">
    <property type="entry name" value="MFP_Cation_Efflux"/>
</dbReference>
<keyword evidence="2" id="KW-0813">Transport</keyword>
<dbReference type="RefSeq" id="WP_254088222.1">
    <property type="nucleotide sequence ID" value="NZ_JAHESC010000001.1"/>
</dbReference>
<evidence type="ECO:0000313" key="6">
    <source>
        <dbReference type="EMBL" id="MBT1684967.1"/>
    </source>
</evidence>
<name>A0AAP2GBE7_9BACT</name>
<evidence type="ECO:0000313" key="7">
    <source>
        <dbReference type="Proteomes" id="UP001319180"/>
    </source>
</evidence>
<protein>
    <submittedName>
        <fullName evidence="6">Efflux RND transporter periplasmic adaptor subunit</fullName>
    </submittedName>
</protein>
<dbReference type="GO" id="GO:0030313">
    <property type="term" value="C:cell envelope"/>
    <property type="evidence" value="ECO:0007669"/>
    <property type="project" value="TreeGrafter"/>
</dbReference>
<feature type="chain" id="PRO_5042829621" evidence="4">
    <location>
        <begin position="24"/>
        <end position="417"/>
    </location>
</feature>
<dbReference type="NCBIfam" id="TIGR01730">
    <property type="entry name" value="RND_mfp"/>
    <property type="match status" value="1"/>
</dbReference>
<dbReference type="Proteomes" id="UP001319180">
    <property type="component" value="Unassembled WGS sequence"/>
</dbReference>
<dbReference type="Pfam" id="PF25954">
    <property type="entry name" value="Beta-barrel_RND_2"/>
    <property type="match status" value="1"/>
</dbReference>
<keyword evidence="3" id="KW-0175">Coiled coil</keyword>
<evidence type="ECO:0000259" key="5">
    <source>
        <dbReference type="Pfam" id="PF25954"/>
    </source>
</evidence>
<evidence type="ECO:0000256" key="1">
    <source>
        <dbReference type="ARBA" id="ARBA00009477"/>
    </source>
</evidence>
<keyword evidence="7" id="KW-1185">Reference proteome</keyword>